<sequence>MYIENVAKLRKKSKLYMGNNPKHLVLVNLDVLGTNQETIFFYHTESTVHEKEWLKISWLLPRGFKLQSEKQGCLIHIYNFICKSTGCLVLNEEKSWALTSKLADCSISPVTVAAVVIYPGSNGNAW</sequence>
<name>A0A9P6NI64_9BASI</name>
<gene>
    <name evidence="1" type="ORF">CROQUDRAFT_708946</name>
</gene>
<dbReference type="PANTHER" id="PTHR35871:SF1">
    <property type="entry name" value="CXC1-LIKE CYSTEINE CLUSTER ASSOCIATED WITH KDZ TRANSPOSASES DOMAIN-CONTAINING PROTEIN"/>
    <property type="match status" value="1"/>
</dbReference>
<dbReference type="PANTHER" id="PTHR35871">
    <property type="entry name" value="EXPRESSED PROTEIN"/>
    <property type="match status" value="1"/>
</dbReference>
<dbReference type="EMBL" id="MU167293">
    <property type="protein sequence ID" value="KAG0144559.1"/>
    <property type="molecule type" value="Genomic_DNA"/>
</dbReference>
<evidence type="ECO:0000313" key="1">
    <source>
        <dbReference type="EMBL" id="KAG0144559.1"/>
    </source>
</evidence>
<dbReference type="Proteomes" id="UP000886653">
    <property type="component" value="Unassembled WGS sequence"/>
</dbReference>
<reference evidence="1" key="1">
    <citation type="submission" date="2013-11" db="EMBL/GenBank/DDBJ databases">
        <title>Genome sequence of the fusiform rust pathogen reveals effectors for host alternation and coevolution with pine.</title>
        <authorList>
            <consortium name="DOE Joint Genome Institute"/>
            <person name="Smith K."/>
            <person name="Pendleton A."/>
            <person name="Kubisiak T."/>
            <person name="Anderson C."/>
            <person name="Salamov A."/>
            <person name="Aerts A."/>
            <person name="Riley R."/>
            <person name="Clum A."/>
            <person name="Lindquist E."/>
            <person name="Ence D."/>
            <person name="Campbell M."/>
            <person name="Kronenberg Z."/>
            <person name="Feau N."/>
            <person name="Dhillon B."/>
            <person name="Hamelin R."/>
            <person name="Burleigh J."/>
            <person name="Smith J."/>
            <person name="Yandell M."/>
            <person name="Nelson C."/>
            <person name="Grigoriev I."/>
            <person name="Davis J."/>
        </authorList>
    </citation>
    <scope>NUCLEOTIDE SEQUENCE</scope>
    <source>
        <strain evidence="1">G11</strain>
    </source>
</reference>
<evidence type="ECO:0000313" key="2">
    <source>
        <dbReference type="Proteomes" id="UP000886653"/>
    </source>
</evidence>
<organism evidence="1 2">
    <name type="scientific">Cronartium quercuum f. sp. fusiforme G11</name>
    <dbReference type="NCBI Taxonomy" id="708437"/>
    <lineage>
        <taxon>Eukaryota</taxon>
        <taxon>Fungi</taxon>
        <taxon>Dikarya</taxon>
        <taxon>Basidiomycota</taxon>
        <taxon>Pucciniomycotina</taxon>
        <taxon>Pucciniomycetes</taxon>
        <taxon>Pucciniales</taxon>
        <taxon>Coleosporiaceae</taxon>
        <taxon>Cronartium</taxon>
    </lineage>
</organism>
<dbReference type="AlphaFoldDB" id="A0A9P6NI64"/>
<comment type="caution">
    <text evidence="1">The sequence shown here is derived from an EMBL/GenBank/DDBJ whole genome shotgun (WGS) entry which is preliminary data.</text>
</comment>
<accession>A0A9P6NI64</accession>
<keyword evidence="2" id="KW-1185">Reference proteome</keyword>
<proteinExistence type="predicted"/>
<protein>
    <submittedName>
        <fullName evidence="1">Uncharacterized protein</fullName>
    </submittedName>
</protein>